<protein>
    <recommendedName>
        <fullName evidence="4">ATP-grasp domain-containing protein</fullName>
    </recommendedName>
</protein>
<reference evidence="2" key="1">
    <citation type="submission" date="2020-10" db="EMBL/GenBank/DDBJ databases">
        <title>Taxonomic study of unclassified bacteria belonging to the class Ktedonobacteria.</title>
        <authorList>
            <person name="Yabe S."/>
            <person name="Wang C.M."/>
            <person name="Zheng Y."/>
            <person name="Sakai Y."/>
            <person name="Cavaletti L."/>
            <person name="Monciardini P."/>
            <person name="Donadio S."/>
        </authorList>
    </citation>
    <scope>NUCLEOTIDE SEQUENCE</scope>
    <source>
        <strain evidence="2">SOSP1-1</strain>
    </source>
</reference>
<feature type="region of interest" description="Disordered" evidence="1">
    <location>
        <begin position="329"/>
        <end position="351"/>
    </location>
</feature>
<evidence type="ECO:0000313" key="3">
    <source>
        <dbReference type="Proteomes" id="UP000612362"/>
    </source>
</evidence>
<keyword evidence="3" id="KW-1185">Reference proteome</keyword>
<dbReference type="PANTHER" id="PTHR39217:SF1">
    <property type="entry name" value="GLUTATHIONE SYNTHETASE"/>
    <property type="match status" value="1"/>
</dbReference>
<comment type="caution">
    <text evidence="2">The sequence shown here is derived from an EMBL/GenBank/DDBJ whole genome shotgun (WGS) entry which is preliminary data.</text>
</comment>
<evidence type="ECO:0008006" key="4">
    <source>
        <dbReference type="Google" id="ProtNLM"/>
    </source>
</evidence>
<evidence type="ECO:0000256" key="1">
    <source>
        <dbReference type="SAM" id="MobiDB-lite"/>
    </source>
</evidence>
<organism evidence="2 3">
    <name type="scientific">Ktedonospora formicarum</name>
    <dbReference type="NCBI Taxonomy" id="2778364"/>
    <lineage>
        <taxon>Bacteria</taxon>
        <taxon>Bacillati</taxon>
        <taxon>Chloroflexota</taxon>
        <taxon>Ktedonobacteria</taxon>
        <taxon>Ktedonobacterales</taxon>
        <taxon>Ktedonobacteraceae</taxon>
        <taxon>Ktedonospora</taxon>
    </lineage>
</organism>
<dbReference type="RefSeq" id="WP_220197813.1">
    <property type="nucleotide sequence ID" value="NZ_BNJF01000004.1"/>
</dbReference>
<sequence>MRARCSSHQRIALVTSNRHYYQVGDDLALLHALHHAGIEADLVPWTDPSFDWEGCDLVVLRSPWDYYQQRTAFIRWARHVAGCSVLLNPLPIVEWNTNKCYLHDLSLQGIPTIPTYWMTPKQPESVLRGLLEQRQWKQVILKPAIAAESFGLSLVSTDTKESIQAGQAHLAQMRARGYPVLIQPFYPSVIQESGEHSLIAIAGQITHAVRRVCTLVPDIVTQERSVPLQEDEVRLAHAVLSRLPPLLYARIDLIRDETGHVRLSELELTEPRLFFAFNVKACEYLVTMLAEMLRTLGEEDLEEGDDEDEGTAVVTALFPARQVDQQKNVFASQASESSGKKRGHVISSSIS</sequence>
<gene>
    <name evidence="2" type="ORF">KSX_67850</name>
</gene>
<name>A0A8J3I9T1_9CHLR</name>
<dbReference type="SUPFAM" id="SSF56059">
    <property type="entry name" value="Glutathione synthetase ATP-binding domain-like"/>
    <property type="match status" value="1"/>
</dbReference>
<dbReference type="InterPro" id="IPR053191">
    <property type="entry name" value="DcsG_Biosynth_Enzyme"/>
</dbReference>
<dbReference type="AlphaFoldDB" id="A0A8J3I9T1"/>
<dbReference type="PANTHER" id="PTHR39217">
    <property type="match status" value="1"/>
</dbReference>
<dbReference type="EMBL" id="BNJF01000004">
    <property type="protein sequence ID" value="GHO48622.1"/>
    <property type="molecule type" value="Genomic_DNA"/>
</dbReference>
<accession>A0A8J3I9T1</accession>
<dbReference type="Proteomes" id="UP000612362">
    <property type="component" value="Unassembled WGS sequence"/>
</dbReference>
<proteinExistence type="predicted"/>
<evidence type="ECO:0000313" key="2">
    <source>
        <dbReference type="EMBL" id="GHO48622.1"/>
    </source>
</evidence>